<evidence type="ECO:0000313" key="2">
    <source>
        <dbReference type="EMBL" id="KAG5610277.1"/>
    </source>
</evidence>
<keyword evidence="3" id="KW-1185">Reference proteome</keyword>
<protein>
    <submittedName>
        <fullName evidence="2">Uncharacterized protein</fullName>
    </submittedName>
</protein>
<evidence type="ECO:0000313" key="3">
    <source>
        <dbReference type="Proteomes" id="UP000824120"/>
    </source>
</evidence>
<comment type="caution">
    <text evidence="2">The sequence shown here is derived from an EMBL/GenBank/DDBJ whole genome shotgun (WGS) entry which is preliminary data.</text>
</comment>
<evidence type="ECO:0000256" key="1">
    <source>
        <dbReference type="SAM" id="Coils"/>
    </source>
</evidence>
<name>A0A9J5ZCX4_SOLCO</name>
<reference evidence="2 3" key="1">
    <citation type="submission" date="2020-09" db="EMBL/GenBank/DDBJ databases">
        <title>De no assembly of potato wild relative species, Solanum commersonii.</title>
        <authorList>
            <person name="Cho K."/>
        </authorList>
    </citation>
    <scope>NUCLEOTIDE SEQUENCE [LARGE SCALE GENOMIC DNA]</scope>
    <source>
        <strain evidence="2">LZ3.2</strain>
        <tissue evidence="2">Leaf</tissue>
    </source>
</reference>
<dbReference type="AlphaFoldDB" id="A0A9J5ZCX4"/>
<keyword evidence="1" id="KW-0175">Coiled coil</keyword>
<organism evidence="2 3">
    <name type="scientific">Solanum commersonii</name>
    <name type="common">Commerson's wild potato</name>
    <name type="synonym">Commerson's nightshade</name>
    <dbReference type="NCBI Taxonomy" id="4109"/>
    <lineage>
        <taxon>Eukaryota</taxon>
        <taxon>Viridiplantae</taxon>
        <taxon>Streptophyta</taxon>
        <taxon>Embryophyta</taxon>
        <taxon>Tracheophyta</taxon>
        <taxon>Spermatophyta</taxon>
        <taxon>Magnoliopsida</taxon>
        <taxon>eudicotyledons</taxon>
        <taxon>Gunneridae</taxon>
        <taxon>Pentapetalae</taxon>
        <taxon>asterids</taxon>
        <taxon>lamiids</taxon>
        <taxon>Solanales</taxon>
        <taxon>Solanaceae</taxon>
        <taxon>Solanoideae</taxon>
        <taxon>Solaneae</taxon>
        <taxon>Solanum</taxon>
    </lineage>
</organism>
<accession>A0A9J5ZCX4</accession>
<dbReference type="EMBL" id="JACXVP010000004">
    <property type="protein sequence ID" value="KAG5610277.1"/>
    <property type="molecule type" value="Genomic_DNA"/>
</dbReference>
<sequence>MTLLYQLYFDVVHKIILQRKQTRMQEKFLGLTIMVLLEIKVPIDLPSLIINHMHKVFNHVKNGHALPYRLWMTSIFEAFDVPVQAWNSKTVKGVVGQVNHMALPASMRRLDTSLQHLKNQLAEKENELAAMTSAIK</sequence>
<dbReference type="Proteomes" id="UP000824120">
    <property type="component" value="Chromosome 4"/>
</dbReference>
<feature type="coiled-coil region" evidence="1">
    <location>
        <begin position="107"/>
        <end position="134"/>
    </location>
</feature>
<dbReference type="OrthoDB" id="1322494at2759"/>
<gene>
    <name evidence="2" type="ORF">H5410_021558</name>
</gene>
<proteinExistence type="predicted"/>